<feature type="compositionally biased region" description="Polar residues" evidence="1">
    <location>
        <begin position="20"/>
        <end position="48"/>
    </location>
</feature>
<dbReference type="AlphaFoldDB" id="A0A8H7MMS6"/>
<evidence type="ECO:0000313" key="2">
    <source>
        <dbReference type="EMBL" id="KAF9700522.1"/>
    </source>
</evidence>
<dbReference type="InterPro" id="IPR027921">
    <property type="entry name" value="NOPCHAP1"/>
</dbReference>
<keyword evidence="3" id="KW-1185">Reference proteome</keyword>
<feature type="compositionally biased region" description="Acidic residues" evidence="1">
    <location>
        <begin position="56"/>
        <end position="78"/>
    </location>
</feature>
<dbReference type="GO" id="GO:0000492">
    <property type="term" value="P:box C/D snoRNP assembly"/>
    <property type="evidence" value="ECO:0007669"/>
    <property type="project" value="InterPro"/>
</dbReference>
<proteinExistence type="predicted"/>
<reference evidence="2" key="1">
    <citation type="submission" date="2018-12" db="EMBL/GenBank/DDBJ databases">
        <authorList>
            <person name="Syme R.A."/>
            <person name="Farfan-Caceres L."/>
            <person name="Lichtenzveig J."/>
        </authorList>
    </citation>
    <scope>NUCLEOTIDE SEQUENCE</scope>
    <source>
        <strain evidence="2">Al4</strain>
    </source>
</reference>
<sequence>MASPATPHLADRRKRAKVSPENSSEPSLSRQQGSTTKPQTAPAESTDASDLNSGDESSELSESSEEPSDLSSSEDEDENAHVDVETPKEPEVVNLRANRGKKPTYKLDQEEFGPDIRTFLKDFLPQLKAANEELEAQRKEGTLKKREIDTVDAEEDEQYIEMNLGLGVLKMKDADNSSDSSSDSDNDSDSEMDDVEDTAKEKDVLGKLMGQEKTKEAAGIQEVNEKQGS</sequence>
<feature type="compositionally biased region" description="Basic and acidic residues" evidence="1">
    <location>
        <begin position="79"/>
        <end position="91"/>
    </location>
</feature>
<dbReference type="EMBL" id="RZGK01000003">
    <property type="protein sequence ID" value="KAF9700522.1"/>
    <property type="molecule type" value="Genomic_DNA"/>
</dbReference>
<dbReference type="PANTHER" id="PTHR38489:SF1">
    <property type="entry name" value="HISTONE CHAPERONE DOMAIN-CONTAINING PROTEIN"/>
    <property type="match status" value="1"/>
</dbReference>
<gene>
    <name evidence="2" type="ORF">EKO04_001895</name>
</gene>
<dbReference type="Pfam" id="PF15370">
    <property type="entry name" value="NOPCHAP1"/>
    <property type="match status" value="1"/>
</dbReference>
<accession>A0A8H7MMS6</accession>
<comment type="caution">
    <text evidence="2">The sequence shown here is derived from an EMBL/GenBank/DDBJ whole genome shotgun (WGS) entry which is preliminary data.</text>
</comment>
<feature type="compositionally biased region" description="Basic and acidic residues" evidence="1">
    <location>
        <begin position="197"/>
        <end position="216"/>
    </location>
</feature>
<feature type="region of interest" description="Disordered" evidence="1">
    <location>
        <begin position="171"/>
        <end position="229"/>
    </location>
</feature>
<dbReference type="OrthoDB" id="1112980at2759"/>
<evidence type="ECO:0000313" key="3">
    <source>
        <dbReference type="Proteomes" id="UP000651452"/>
    </source>
</evidence>
<feature type="region of interest" description="Disordered" evidence="1">
    <location>
        <begin position="1"/>
        <end position="112"/>
    </location>
</feature>
<evidence type="ECO:0000256" key="1">
    <source>
        <dbReference type="SAM" id="MobiDB-lite"/>
    </source>
</evidence>
<dbReference type="PANTHER" id="PTHR38489">
    <property type="entry name" value="HISTONE CHAPERONE DOMAIN-CONTAINING PROTEIN"/>
    <property type="match status" value="1"/>
</dbReference>
<organism evidence="2 3">
    <name type="scientific">Ascochyta lentis</name>
    <dbReference type="NCBI Taxonomy" id="205686"/>
    <lineage>
        <taxon>Eukaryota</taxon>
        <taxon>Fungi</taxon>
        <taxon>Dikarya</taxon>
        <taxon>Ascomycota</taxon>
        <taxon>Pezizomycotina</taxon>
        <taxon>Dothideomycetes</taxon>
        <taxon>Pleosporomycetidae</taxon>
        <taxon>Pleosporales</taxon>
        <taxon>Pleosporineae</taxon>
        <taxon>Didymellaceae</taxon>
        <taxon>Ascochyta</taxon>
    </lineage>
</organism>
<protein>
    <submittedName>
        <fullName evidence="2">Uncharacterized protein</fullName>
    </submittedName>
</protein>
<name>A0A8H7MMS6_9PLEO</name>
<reference evidence="2" key="2">
    <citation type="submission" date="2020-09" db="EMBL/GenBank/DDBJ databases">
        <title>Reference genome assembly for Australian Ascochyta lentis isolate Al4.</title>
        <authorList>
            <person name="Lee R.C."/>
            <person name="Farfan-Caceres L.M."/>
            <person name="Debler J.W."/>
            <person name="Williams A.H."/>
            <person name="Henares B.M."/>
        </authorList>
    </citation>
    <scope>NUCLEOTIDE SEQUENCE</scope>
    <source>
        <strain evidence="2">Al4</strain>
    </source>
</reference>
<feature type="compositionally biased region" description="Acidic residues" evidence="1">
    <location>
        <begin position="182"/>
        <end position="196"/>
    </location>
</feature>
<dbReference type="Proteomes" id="UP000651452">
    <property type="component" value="Unassembled WGS sequence"/>
</dbReference>